<feature type="non-terminal residue" evidence="1">
    <location>
        <position position="142"/>
    </location>
</feature>
<protein>
    <submittedName>
        <fullName evidence="1">Uncharacterized protein</fullName>
    </submittedName>
</protein>
<sequence length="142" mass="15456">MSGKAGSEAVQSLLQKSIIGGLVGTVVSPIKEVFQEIIEDGFREALIENLVSILGGTDDLGFWLSSLSTSVREVKGALGELTLGETNIKNTFSLIYAIYSGDVDTALEIQQKISQDLKQRQETEKAKQAQMSFLDKMLKTDL</sequence>
<gene>
    <name evidence="1" type="ORF">S12H4_12959</name>
</gene>
<name>X1S1Z9_9ZZZZ</name>
<organism evidence="1">
    <name type="scientific">marine sediment metagenome</name>
    <dbReference type="NCBI Taxonomy" id="412755"/>
    <lineage>
        <taxon>unclassified sequences</taxon>
        <taxon>metagenomes</taxon>
        <taxon>ecological metagenomes</taxon>
    </lineage>
</organism>
<proteinExistence type="predicted"/>
<dbReference type="EMBL" id="BARW01006179">
    <property type="protein sequence ID" value="GAI86908.1"/>
    <property type="molecule type" value="Genomic_DNA"/>
</dbReference>
<reference evidence="1" key="1">
    <citation type="journal article" date="2014" name="Front. Microbiol.">
        <title>High frequency of phylogenetically diverse reductive dehalogenase-homologous genes in deep subseafloor sedimentary metagenomes.</title>
        <authorList>
            <person name="Kawai M."/>
            <person name="Futagami T."/>
            <person name="Toyoda A."/>
            <person name="Takaki Y."/>
            <person name="Nishi S."/>
            <person name="Hori S."/>
            <person name="Arai W."/>
            <person name="Tsubouchi T."/>
            <person name="Morono Y."/>
            <person name="Uchiyama I."/>
            <person name="Ito T."/>
            <person name="Fujiyama A."/>
            <person name="Inagaki F."/>
            <person name="Takami H."/>
        </authorList>
    </citation>
    <scope>NUCLEOTIDE SEQUENCE</scope>
    <source>
        <strain evidence="1">Expedition CK06-06</strain>
    </source>
</reference>
<dbReference type="AlphaFoldDB" id="X1S1Z9"/>
<comment type="caution">
    <text evidence="1">The sequence shown here is derived from an EMBL/GenBank/DDBJ whole genome shotgun (WGS) entry which is preliminary data.</text>
</comment>
<evidence type="ECO:0000313" key="1">
    <source>
        <dbReference type="EMBL" id="GAI86908.1"/>
    </source>
</evidence>
<accession>X1S1Z9</accession>